<proteinExistence type="predicted"/>
<name>A0ABU6YS46_9FABA</name>
<reference evidence="2 3" key="1">
    <citation type="journal article" date="2023" name="Plants (Basel)">
        <title>Bridging the Gap: Combining Genomics and Transcriptomics Approaches to Understand Stylosanthes scabra, an Orphan Legume from the Brazilian Caatinga.</title>
        <authorList>
            <person name="Ferreira-Neto J.R.C."/>
            <person name="da Silva M.D."/>
            <person name="Binneck E."/>
            <person name="de Melo N.F."/>
            <person name="da Silva R.H."/>
            <person name="de Melo A.L.T.M."/>
            <person name="Pandolfi V."/>
            <person name="Bustamante F.O."/>
            <person name="Brasileiro-Vidal A.C."/>
            <person name="Benko-Iseppon A.M."/>
        </authorList>
    </citation>
    <scope>NUCLEOTIDE SEQUENCE [LARGE SCALE GENOMIC DNA]</scope>
    <source>
        <tissue evidence="2">Leaves</tissue>
    </source>
</reference>
<gene>
    <name evidence="2" type="ORF">PIB30_086984</name>
</gene>
<evidence type="ECO:0000256" key="1">
    <source>
        <dbReference type="SAM" id="MobiDB-lite"/>
    </source>
</evidence>
<comment type="caution">
    <text evidence="2">The sequence shown here is derived from an EMBL/GenBank/DDBJ whole genome shotgun (WGS) entry which is preliminary data.</text>
</comment>
<dbReference type="EMBL" id="JASCZI010243168">
    <property type="protein sequence ID" value="MED6212799.1"/>
    <property type="molecule type" value="Genomic_DNA"/>
</dbReference>
<evidence type="ECO:0000313" key="2">
    <source>
        <dbReference type="EMBL" id="MED6212799.1"/>
    </source>
</evidence>
<keyword evidence="3" id="KW-1185">Reference proteome</keyword>
<protein>
    <submittedName>
        <fullName evidence="2">Uncharacterized protein</fullName>
    </submittedName>
</protein>
<accession>A0ABU6YS46</accession>
<feature type="compositionally biased region" description="Polar residues" evidence="1">
    <location>
        <begin position="42"/>
        <end position="63"/>
    </location>
</feature>
<dbReference type="Proteomes" id="UP001341840">
    <property type="component" value="Unassembled WGS sequence"/>
</dbReference>
<evidence type="ECO:0000313" key="3">
    <source>
        <dbReference type="Proteomes" id="UP001341840"/>
    </source>
</evidence>
<feature type="region of interest" description="Disordered" evidence="1">
    <location>
        <begin position="1"/>
        <end position="87"/>
    </location>
</feature>
<feature type="compositionally biased region" description="Low complexity" evidence="1">
    <location>
        <begin position="68"/>
        <end position="78"/>
    </location>
</feature>
<sequence>MSSGGIVNMPRPRIEQPSPNPQPTGGWPPFGLPLNYIPPIMPSNTNGATSSSVQFGLIPSSQALPDMSQNNASSNSNQPLWNRIPSS</sequence>
<organism evidence="2 3">
    <name type="scientific">Stylosanthes scabra</name>
    <dbReference type="NCBI Taxonomy" id="79078"/>
    <lineage>
        <taxon>Eukaryota</taxon>
        <taxon>Viridiplantae</taxon>
        <taxon>Streptophyta</taxon>
        <taxon>Embryophyta</taxon>
        <taxon>Tracheophyta</taxon>
        <taxon>Spermatophyta</taxon>
        <taxon>Magnoliopsida</taxon>
        <taxon>eudicotyledons</taxon>
        <taxon>Gunneridae</taxon>
        <taxon>Pentapetalae</taxon>
        <taxon>rosids</taxon>
        <taxon>fabids</taxon>
        <taxon>Fabales</taxon>
        <taxon>Fabaceae</taxon>
        <taxon>Papilionoideae</taxon>
        <taxon>50 kb inversion clade</taxon>
        <taxon>dalbergioids sensu lato</taxon>
        <taxon>Dalbergieae</taxon>
        <taxon>Pterocarpus clade</taxon>
        <taxon>Stylosanthes</taxon>
    </lineage>
</organism>